<feature type="compositionally biased region" description="Basic and acidic residues" evidence="1">
    <location>
        <begin position="88"/>
        <end position="103"/>
    </location>
</feature>
<dbReference type="EMBL" id="JAGKQH010000020">
    <property type="protein sequence ID" value="KAG6571342.1"/>
    <property type="molecule type" value="Genomic_DNA"/>
</dbReference>
<protein>
    <submittedName>
        <fullName evidence="2">Uncharacterized protein</fullName>
    </submittedName>
</protein>
<feature type="non-terminal residue" evidence="2">
    <location>
        <position position="1"/>
    </location>
</feature>
<dbReference type="Proteomes" id="UP000685013">
    <property type="component" value="Chromosome 20"/>
</dbReference>
<keyword evidence="3" id="KW-1185">Reference proteome</keyword>
<feature type="compositionally biased region" description="Low complexity" evidence="1">
    <location>
        <begin position="8"/>
        <end position="35"/>
    </location>
</feature>
<feature type="region of interest" description="Disordered" evidence="1">
    <location>
        <begin position="1"/>
        <end position="59"/>
    </location>
</feature>
<proteinExistence type="predicted"/>
<feature type="compositionally biased region" description="Basic residues" evidence="1">
    <location>
        <begin position="73"/>
        <end position="87"/>
    </location>
</feature>
<comment type="caution">
    <text evidence="2">The sequence shown here is derived from an EMBL/GenBank/DDBJ whole genome shotgun (WGS) entry which is preliminary data.</text>
</comment>
<evidence type="ECO:0000256" key="1">
    <source>
        <dbReference type="SAM" id="MobiDB-lite"/>
    </source>
</evidence>
<evidence type="ECO:0000313" key="2">
    <source>
        <dbReference type="EMBL" id="KAG6571342.1"/>
    </source>
</evidence>
<organism evidence="2 3">
    <name type="scientific">Cucurbita argyrosperma subsp. sororia</name>
    <dbReference type="NCBI Taxonomy" id="37648"/>
    <lineage>
        <taxon>Eukaryota</taxon>
        <taxon>Viridiplantae</taxon>
        <taxon>Streptophyta</taxon>
        <taxon>Embryophyta</taxon>
        <taxon>Tracheophyta</taxon>
        <taxon>Spermatophyta</taxon>
        <taxon>Magnoliopsida</taxon>
        <taxon>eudicotyledons</taxon>
        <taxon>Gunneridae</taxon>
        <taxon>Pentapetalae</taxon>
        <taxon>rosids</taxon>
        <taxon>fabids</taxon>
        <taxon>Cucurbitales</taxon>
        <taxon>Cucurbitaceae</taxon>
        <taxon>Cucurbiteae</taxon>
        <taxon>Cucurbita</taxon>
    </lineage>
</organism>
<gene>
    <name evidence="2" type="ORF">SDJN03_30257</name>
</gene>
<feature type="region of interest" description="Disordered" evidence="1">
    <location>
        <begin position="73"/>
        <end position="103"/>
    </location>
</feature>
<dbReference type="AlphaFoldDB" id="A0AAV6LWM2"/>
<name>A0AAV6LWM2_9ROSI</name>
<sequence length="182" mass="20551">MKGVPKHSLSVRASSLKSKAKKPSLSLPPTSLTKAKTLAPTTIVPRPTPSSSSGEDNRAKILKKKFAGTIWKAQRHLSKNRKKVRSEKRREADGKGSEAVDDRRVVPPLAPSLEDDEITMLKVRREEMRAAARRDLEEVERRVVVDDSHASLREYERLCGFPIPYVGGFLNRMHYYGLYLKD</sequence>
<evidence type="ECO:0000313" key="3">
    <source>
        <dbReference type="Proteomes" id="UP000685013"/>
    </source>
</evidence>
<accession>A0AAV6LWM2</accession>
<reference evidence="2 3" key="1">
    <citation type="journal article" date="2021" name="Hortic Res">
        <title>The domestication of Cucurbita argyrosperma as revealed by the genome of its wild relative.</title>
        <authorList>
            <person name="Barrera-Redondo J."/>
            <person name="Sanchez-de la Vega G."/>
            <person name="Aguirre-Liguori J.A."/>
            <person name="Castellanos-Morales G."/>
            <person name="Gutierrez-Guerrero Y.T."/>
            <person name="Aguirre-Dugua X."/>
            <person name="Aguirre-Planter E."/>
            <person name="Tenaillon M.I."/>
            <person name="Lira-Saade R."/>
            <person name="Eguiarte L.E."/>
        </authorList>
    </citation>
    <scope>NUCLEOTIDE SEQUENCE [LARGE SCALE GENOMIC DNA]</scope>
    <source>
        <strain evidence="2">JBR-2021</strain>
    </source>
</reference>